<accession>A0A8J8GJS2</accession>
<organism evidence="1 2">
    <name type="scientific">Calidifontibacillus erzurumensis</name>
    <dbReference type="NCBI Taxonomy" id="2741433"/>
    <lineage>
        <taxon>Bacteria</taxon>
        <taxon>Bacillati</taxon>
        <taxon>Bacillota</taxon>
        <taxon>Bacilli</taxon>
        <taxon>Bacillales</taxon>
        <taxon>Bacillaceae</taxon>
        <taxon>Calidifontibacillus/Schinkia group</taxon>
        <taxon>Calidifontibacillus</taxon>
    </lineage>
</organism>
<dbReference type="EMBL" id="JABTTE010000027">
    <property type="protein sequence ID" value="NSL53056.1"/>
    <property type="molecule type" value="Genomic_DNA"/>
</dbReference>
<dbReference type="AlphaFoldDB" id="A0A8J8GJS2"/>
<evidence type="ECO:0000313" key="2">
    <source>
        <dbReference type="Proteomes" id="UP000625804"/>
    </source>
</evidence>
<dbReference type="Proteomes" id="UP000625804">
    <property type="component" value="Unassembled WGS sequence"/>
</dbReference>
<gene>
    <name evidence="1" type="ORF">HR057_15030</name>
</gene>
<proteinExistence type="predicted"/>
<comment type="caution">
    <text evidence="1">The sequence shown here is derived from an EMBL/GenBank/DDBJ whole genome shotgun (WGS) entry which is preliminary data.</text>
</comment>
<reference evidence="1" key="1">
    <citation type="submission" date="2020-06" db="EMBL/GenBank/DDBJ databases">
        <title>A novel thermopfilic bacterium from Erzurum, Turkey.</title>
        <authorList>
            <person name="Adiguzel A."/>
            <person name="Ay H."/>
            <person name="Baltaci M.O."/>
        </authorList>
    </citation>
    <scope>NUCLEOTIDE SEQUENCE</scope>
    <source>
        <strain evidence="1">P2</strain>
    </source>
</reference>
<name>A0A8J8GJS2_9BACI</name>
<protein>
    <submittedName>
        <fullName evidence="1">Spore gernimation protein GerPD</fullName>
    </submittedName>
</protein>
<evidence type="ECO:0000313" key="1">
    <source>
        <dbReference type="EMBL" id="NSL53056.1"/>
    </source>
</evidence>
<keyword evidence="2" id="KW-1185">Reference proteome</keyword>
<dbReference type="RefSeq" id="WP_173732278.1">
    <property type="nucleotide sequence ID" value="NZ_JABTTE010000027.1"/>
</dbReference>
<sequence length="55" mass="5764">MHFTVINHGLSVCNIDITGISISSIFLIGDANTIATTSAFDTPAESLVIGPFVQL</sequence>